<organism evidence="1 2">
    <name type="scientific">Sedimenticola selenatireducens</name>
    <dbReference type="NCBI Taxonomy" id="191960"/>
    <lineage>
        <taxon>Bacteria</taxon>
        <taxon>Pseudomonadati</taxon>
        <taxon>Pseudomonadota</taxon>
        <taxon>Gammaproteobacteria</taxon>
        <taxon>Chromatiales</taxon>
        <taxon>Sedimenticolaceae</taxon>
        <taxon>Sedimenticola</taxon>
    </lineage>
</organism>
<comment type="caution">
    <text evidence="1">The sequence shown here is derived from an EMBL/GenBank/DDBJ whole genome shotgun (WGS) entry which is preliminary data.</text>
</comment>
<evidence type="ECO:0000313" key="1">
    <source>
        <dbReference type="EMBL" id="TVO75107.1"/>
    </source>
</evidence>
<keyword evidence="2" id="KW-1185">Reference proteome</keyword>
<dbReference type="RefSeq" id="WP_144358680.1">
    <property type="nucleotide sequence ID" value="NZ_VMNH01000009.1"/>
</dbReference>
<dbReference type="AlphaFoldDB" id="A0A557SCG8"/>
<reference evidence="1 2" key="1">
    <citation type="submission" date="2019-07" db="EMBL/GenBank/DDBJ databases">
        <title>The pathways for chlorine oxyanion respiration interact through the shared metabolite chlorate.</title>
        <authorList>
            <person name="Barnum T.P."/>
            <person name="Cheng Y."/>
            <person name="Hill K.A."/>
            <person name="Lucas L.N."/>
            <person name="Carlson H.K."/>
            <person name="Coates J.D."/>
        </authorList>
    </citation>
    <scope>NUCLEOTIDE SEQUENCE [LARGE SCALE GENOMIC DNA]</scope>
    <source>
        <strain evidence="1 2">BK-1</strain>
    </source>
</reference>
<accession>A0A557SCG8</accession>
<protein>
    <submittedName>
        <fullName evidence="1">Uncharacterized protein</fullName>
    </submittedName>
</protein>
<name>A0A557SCG8_9GAMM</name>
<evidence type="ECO:0000313" key="2">
    <source>
        <dbReference type="Proteomes" id="UP000316649"/>
    </source>
</evidence>
<dbReference type="Proteomes" id="UP000316649">
    <property type="component" value="Unassembled WGS sequence"/>
</dbReference>
<proteinExistence type="predicted"/>
<dbReference type="EMBL" id="VMNH01000009">
    <property type="protein sequence ID" value="TVO75107.1"/>
    <property type="molecule type" value="Genomic_DNA"/>
</dbReference>
<sequence>MTGITDQVGPLVQLIAYADHEVKYTSDGSGKKHIAHWAAEEIERLQQENDSLKKALTDLMPIMRGWEPDYSTGEERQKWARAQALLSA</sequence>
<gene>
    <name evidence="1" type="ORF">FHP88_08830</name>
</gene>